<dbReference type="Pfam" id="PF06224">
    <property type="entry name" value="AlkZ-like"/>
    <property type="match status" value="1"/>
</dbReference>
<dbReference type="PANTHER" id="PTHR38479">
    <property type="entry name" value="LMO0824 PROTEIN"/>
    <property type="match status" value="1"/>
</dbReference>
<evidence type="ECO:0000313" key="2">
    <source>
        <dbReference type="Proteomes" id="UP000614741"/>
    </source>
</evidence>
<reference evidence="1 2" key="1">
    <citation type="submission" date="2021-01" db="EMBL/GenBank/DDBJ databases">
        <title>Whole genome shotgun sequence of Cellulomonas phragmiteti NBRC 110785.</title>
        <authorList>
            <person name="Komaki H."/>
            <person name="Tamura T."/>
        </authorList>
    </citation>
    <scope>NUCLEOTIDE SEQUENCE [LARGE SCALE GENOMIC DNA]</scope>
    <source>
        <strain evidence="1 2">NBRC 110785</strain>
    </source>
</reference>
<dbReference type="Proteomes" id="UP000614741">
    <property type="component" value="Unassembled WGS sequence"/>
</dbReference>
<organism evidence="1 2">
    <name type="scientific">Cellulomonas phragmiteti</name>
    <dbReference type="NCBI Taxonomy" id="478780"/>
    <lineage>
        <taxon>Bacteria</taxon>
        <taxon>Bacillati</taxon>
        <taxon>Actinomycetota</taxon>
        <taxon>Actinomycetes</taxon>
        <taxon>Micrococcales</taxon>
        <taxon>Cellulomonadaceae</taxon>
        <taxon>Cellulomonas</taxon>
    </lineage>
</organism>
<accession>A0ABQ4DL40</accession>
<protein>
    <recommendedName>
        <fullName evidence="3">Winged helix DNA-binding domain-containing protein</fullName>
    </recommendedName>
</protein>
<dbReference type="EMBL" id="BONP01000006">
    <property type="protein sequence ID" value="GIG39651.1"/>
    <property type="molecule type" value="Genomic_DNA"/>
</dbReference>
<dbReference type="RefSeq" id="WP_203672672.1">
    <property type="nucleotide sequence ID" value="NZ_BONP01000006.1"/>
</dbReference>
<dbReference type="InterPro" id="IPR009351">
    <property type="entry name" value="AlkZ-like"/>
</dbReference>
<sequence>MLDDRALNRALLARQHLLARTRDDVPTVLEHLVGLQAQHPWSPFLGLWSRVAGFTTGDLDAALTDRTVVRIAVMRSTVHLVTARDAPVLAALTRPVLAREPAANERRRASLAAVDVDRLTSLAAAHLRAGPRLTTDLGALLAQEWPAAHPQDLSAFARALLPLVQVTPRGLWRRPAATAWTLLDAWVPGAVREDEVLPCDDDRRRALERLVLRYLGAFGPASVADVQAWSGLTGLRDVVAGLRDRLVEVPAAPVRPGGRPRVLLDLPDAPRPDPEVPAPVRLLPDFDNLWLAHAQRTRVIDDEHRRRLQTRNGRLPAVVLVDGRVRATWAVDRARTGTGRAGRRGTATLTLTPLEPLSAAQRRDVLAAAEPAVRFVADDADAHVVRLAD</sequence>
<dbReference type="PANTHER" id="PTHR38479:SF2">
    <property type="entry name" value="WINGED HELIX DNA-BINDING DOMAIN-CONTAINING PROTEIN"/>
    <property type="match status" value="1"/>
</dbReference>
<evidence type="ECO:0000313" key="1">
    <source>
        <dbReference type="EMBL" id="GIG39651.1"/>
    </source>
</evidence>
<evidence type="ECO:0008006" key="3">
    <source>
        <dbReference type="Google" id="ProtNLM"/>
    </source>
</evidence>
<gene>
    <name evidence="1" type="ORF">Cph01nite_14130</name>
</gene>
<keyword evidence="2" id="KW-1185">Reference proteome</keyword>
<name>A0ABQ4DL40_9CELL</name>
<comment type="caution">
    <text evidence="1">The sequence shown here is derived from an EMBL/GenBank/DDBJ whole genome shotgun (WGS) entry which is preliminary data.</text>
</comment>
<proteinExistence type="predicted"/>